<organism evidence="2">
    <name type="scientific">Salmonella enterica</name>
    <name type="common">Salmonella choleraesuis</name>
    <dbReference type="NCBI Taxonomy" id="28901"/>
    <lineage>
        <taxon>Bacteria</taxon>
        <taxon>Pseudomonadati</taxon>
        <taxon>Pseudomonadota</taxon>
        <taxon>Gammaproteobacteria</taxon>
        <taxon>Enterobacterales</taxon>
        <taxon>Enterobacteriaceae</taxon>
        <taxon>Salmonella</taxon>
    </lineage>
</organism>
<proteinExistence type="predicted"/>
<keyword evidence="1" id="KW-0812">Transmembrane</keyword>
<protein>
    <submittedName>
        <fullName evidence="2">Uncharacterized protein</fullName>
    </submittedName>
</protein>
<comment type="caution">
    <text evidence="2">The sequence shown here is derived from an EMBL/GenBank/DDBJ whole genome shotgun (WGS) entry which is preliminary data.</text>
</comment>
<keyword evidence="1" id="KW-0472">Membrane</keyword>
<name>A0A5Y6I3P3_SALER</name>
<sequence>MSSRPRTATVLSGRIAAKTETQHTFVNGTQSVAIFWMYYPFETRVYCAKQIFPARILAGFYLIIYEYTDMKYLILASALLLTACAGPGGSYWGVTPANSDVCPSGKCQ</sequence>
<evidence type="ECO:0000313" key="2">
    <source>
        <dbReference type="EMBL" id="EBR5102787.1"/>
    </source>
</evidence>
<feature type="transmembrane region" description="Helical" evidence="1">
    <location>
        <begin position="72"/>
        <end position="94"/>
    </location>
</feature>
<reference evidence="2" key="1">
    <citation type="submission" date="2018-07" db="EMBL/GenBank/DDBJ databases">
        <authorList>
            <consortium name="PulseNet: The National Subtyping Network for Foodborne Disease Surveillance"/>
            <person name="Tarr C.L."/>
            <person name="Trees E."/>
            <person name="Katz L.S."/>
            <person name="Carleton-Romer H.A."/>
            <person name="Stroika S."/>
            <person name="Kucerova Z."/>
            <person name="Roache K.F."/>
            <person name="Sabol A.L."/>
            <person name="Besser J."/>
            <person name="Gerner-Smidt P."/>
        </authorList>
    </citation>
    <scope>NUCLEOTIDE SEQUENCE</scope>
    <source>
        <strain evidence="2">PNUSAS007347</strain>
    </source>
</reference>
<evidence type="ECO:0000256" key="1">
    <source>
        <dbReference type="SAM" id="Phobius"/>
    </source>
</evidence>
<accession>A0A5Y6I3P3</accession>
<keyword evidence="1" id="KW-1133">Transmembrane helix</keyword>
<gene>
    <name evidence="2" type="ORF">B2O45_21840</name>
</gene>
<dbReference type="EMBL" id="AAGSMQ010000023">
    <property type="protein sequence ID" value="EBR5102787.1"/>
    <property type="molecule type" value="Genomic_DNA"/>
</dbReference>
<dbReference type="AlphaFoldDB" id="A0A5Y6I3P3"/>